<sequence>MSGAARATLSGSACVYPSPRGVGNPLNPTRDRDWGLQLFPMNEKIPVSAGHKLALIKSLPFVHTARRYYRLDGLVRSSDRPPGSVRPWRSAEKTIKLDYLEEVKVVTSPCLRARFVEPPRVPRGVGGRLPLPFSPKRNAPCPLRRLGLSGRGSVRVRRAPPRAGPAAGGRPSVRLPLRVLQALLLLLCPGLRPGRAPSVPPLPLRAHGASRGLLRGLTDLTPAARRAEGGAGHARSATDQPAPRNLNQAWQLPASPGRPSARLRVPNLLSPLRGEAGGSMSPVPL</sequence>
<reference evidence="2" key="1">
    <citation type="submission" date="2023-07" db="EMBL/GenBank/DDBJ databases">
        <title>Chromosome-level Genome Assembly of Striped Snakehead (Channa striata).</title>
        <authorList>
            <person name="Liu H."/>
        </authorList>
    </citation>
    <scope>NUCLEOTIDE SEQUENCE</scope>
    <source>
        <strain evidence="2">Gz</strain>
        <tissue evidence="2">Muscle</tissue>
    </source>
</reference>
<evidence type="ECO:0000313" key="2">
    <source>
        <dbReference type="EMBL" id="KAK2812708.1"/>
    </source>
</evidence>
<comment type="caution">
    <text evidence="2">The sequence shown here is derived from an EMBL/GenBank/DDBJ whole genome shotgun (WGS) entry which is preliminary data.</text>
</comment>
<dbReference type="AlphaFoldDB" id="A0AA88IG37"/>
<name>A0AA88IG37_CHASR</name>
<keyword evidence="3" id="KW-1185">Reference proteome</keyword>
<dbReference type="Proteomes" id="UP001187415">
    <property type="component" value="Unassembled WGS sequence"/>
</dbReference>
<gene>
    <name evidence="2" type="ORF">Q5P01_000973</name>
</gene>
<organism evidence="2 3">
    <name type="scientific">Channa striata</name>
    <name type="common">Snakehead murrel</name>
    <name type="synonym">Ophicephalus striatus</name>
    <dbReference type="NCBI Taxonomy" id="64152"/>
    <lineage>
        <taxon>Eukaryota</taxon>
        <taxon>Metazoa</taxon>
        <taxon>Chordata</taxon>
        <taxon>Craniata</taxon>
        <taxon>Vertebrata</taxon>
        <taxon>Euteleostomi</taxon>
        <taxon>Actinopterygii</taxon>
        <taxon>Neopterygii</taxon>
        <taxon>Teleostei</taxon>
        <taxon>Neoteleostei</taxon>
        <taxon>Acanthomorphata</taxon>
        <taxon>Anabantaria</taxon>
        <taxon>Anabantiformes</taxon>
        <taxon>Channoidei</taxon>
        <taxon>Channidae</taxon>
        <taxon>Channa</taxon>
    </lineage>
</organism>
<feature type="region of interest" description="Disordered" evidence="1">
    <location>
        <begin position="226"/>
        <end position="285"/>
    </location>
</feature>
<dbReference type="PANTHER" id="PTHR33626">
    <property type="entry name" value="ZGC:158463"/>
    <property type="match status" value="1"/>
</dbReference>
<protein>
    <submittedName>
        <fullName evidence="2">Uncharacterized protein</fullName>
    </submittedName>
</protein>
<accession>A0AA88IG37</accession>
<proteinExistence type="predicted"/>
<evidence type="ECO:0000313" key="3">
    <source>
        <dbReference type="Proteomes" id="UP001187415"/>
    </source>
</evidence>
<evidence type="ECO:0000256" key="1">
    <source>
        <dbReference type="SAM" id="MobiDB-lite"/>
    </source>
</evidence>
<feature type="region of interest" description="Disordered" evidence="1">
    <location>
        <begin position="151"/>
        <end position="170"/>
    </location>
</feature>
<dbReference type="EMBL" id="JAUPFM010000120">
    <property type="protein sequence ID" value="KAK2812708.1"/>
    <property type="molecule type" value="Genomic_DNA"/>
</dbReference>
<dbReference type="PANTHER" id="PTHR33626:SF2">
    <property type="match status" value="1"/>
</dbReference>